<reference evidence="3" key="1">
    <citation type="submission" date="2021-01" db="EMBL/GenBank/DDBJ databases">
        <authorList>
            <person name="Corre E."/>
            <person name="Pelletier E."/>
            <person name="Niang G."/>
            <person name="Scheremetjew M."/>
            <person name="Finn R."/>
            <person name="Kale V."/>
            <person name="Holt S."/>
            <person name="Cochrane G."/>
            <person name="Meng A."/>
            <person name="Brown T."/>
            <person name="Cohen L."/>
        </authorList>
    </citation>
    <scope>NUCLEOTIDE SEQUENCE</scope>
    <source>
        <strain evidence="3">PLY182g</strain>
    </source>
</reference>
<dbReference type="SUPFAM" id="SSF55144">
    <property type="entry name" value="LigT-like"/>
    <property type="match status" value="1"/>
</dbReference>
<dbReference type="PANTHER" id="PTHR37474:SF1">
    <property type="entry name" value="2'-5' RNA LIGASE FAMILY PROTEIN"/>
    <property type="match status" value="1"/>
</dbReference>
<dbReference type="AlphaFoldDB" id="A0A7S0LSD4"/>
<sequence length="336" mass="36990">MRVFLACSSWSFSSLILLLLVRRSNARRARPRAHILSTAATPRMQKVHHSSVALVPPDSCWAPIQAVRYELRDHGLYRWPPHINLLYPFVPPGEAMEEALARLGPAAAGVEPFELALDTLGTFGGRHHGVLWAGPSDTTQLALLVALQAALQTAMPEFDDQQRVGGGGFVPHMTLSHFSSLEEAEAARAKLAQSWRPVTFTVGCSALKGKASVHLMWRDGGAGQFKRAASLVLGVAPSSKLLEPPEPFMRMPELEEEWVKEARKAAKKPWKSAKSQRGRRSRSPRRTPEERAAIAARTPDEIETIRAERAARKRFTAGGEEAQPTNDSGNWVGKYS</sequence>
<dbReference type="Gene3D" id="3.90.1140.10">
    <property type="entry name" value="Cyclic phosphodiesterase"/>
    <property type="match status" value="1"/>
</dbReference>
<proteinExistence type="predicted"/>
<feature type="region of interest" description="Disordered" evidence="1">
    <location>
        <begin position="264"/>
        <end position="336"/>
    </location>
</feature>
<feature type="compositionally biased region" description="Basic and acidic residues" evidence="1">
    <location>
        <begin position="286"/>
        <end position="310"/>
    </location>
</feature>
<name>A0A7S0LSD4_9EUKA</name>
<evidence type="ECO:0000313" key="3">
    <source>
        <dbReference type="EMBL" id="CAD8620409.1"/>
    </source>
</evidence>
<evidence type="ECO:0000256" key="2">
    <source>
        <dbReference type="SAM" id="SignalP"/>
    </source>
</evidence>
<keyword evidence="2" id="KW-0732">Signal</keyword>
<gene>
    <name evidence="3" type="ORF">CPEL01642_LOCUS23792</name>
</gene>
<organism evidence="3">
    <name type="scientific">Coccolithus braarudii</name>
    <dbReference type="NCBI Taxonomy" id="221442"/>
    <lineage>
        <taxon>Eukaryota</taxon>
        <taxon>Haptista</taxon>
        <taxon>Haptophyta</taxon>
        <taxon>Prymnesiophyceae</taxon>
        <taxon>Coccolithales</taxon>
        <taxon>Coccolithaceae</taxon>
        <taxon>Coccolithus</taxon>
    </lineage>
</organism>
<dbReference type="PANTHER" id="PTHR37474">
    <property type="entry name" value="RNA LIGASE/CYCLIC NUCLEOTIDE PHOSPHODIESTERASE"/>
    <property type="match status" value="1"/>
</dbReference>
<protein>
    <submittedName>
        <fullName evidence="3">Uncharacterized protein</fullName>
    </submittedName>
</protein>
<feature type="chain" id="PRO_5031067979" evidence="2">
    <location>
        <begin position="27"/>
        <end position="336"/>
    </location>
</feature>
<accession>A0A7S0LSD4</accession>
<feature type="compositionally biased region" description="Basic residues" evidence="1">
    <location>
        <begin position="265"/>
        <end position="285"/>
    </location>
</feature>
<evidence type="ECO:0000256" key="1">
    <source>
        <dbReference type="SAM" id="MobiDB-lite"/>
    </source>
</evidence>
<feature type="signal peptide" evidence="2">
    <location>
        <begin position="1"/>
        <end position="26"/>
    </location>
</feature>
<dbReference type="InterPro" id="IPR009097">
    <property type="entry name" value="Cyclic_Pdiesterase"/>
</dbReference>
<dbReference type="EMBL" id="HBEY01049540">
    <property type="protein sequence ID" value="CAD8620409.1"/>
    <property type="molecule type" value="Transcribed_RNA"/>
</dbReference>
<dbReference type="Pfam" id="PF13563">
    <property type="entry name" value="2_5_RNA_ligase2"/>
    <property type="match status" value="1"/>
</dbReference>